<gene>
    <name evidence="2" type="ORF">ACFODX_10335</name>
</gene>
<proteinExistence type="predicted"/>
<organism evidence="2 3">
    <name type="scientific">Cellvibrio fontiphilus</name>
    <dbReference type="NCBI Taxonomy" id="1815559"/>
    <lineage>
        <taxon>Bacteria</taxon>
        <taxon>Pseudomonadati</taxon>
        <taxon>Pseudomonadota</taxon>
        <taxon>Gammaproteobacteria</taxon>
        <taxon>Cellvibrionales</taxon>
        <taxon>Cellvibrionaceae</taxon>
        <taxon>Cellvibrio</taxon>
    </lineage>
</organism>
<accession>A0ABV7FGU2</accession>
<evidence type="ECO:0000256" key="1">
    <source>
        <dbReference type="SAM" id="Phobius"/>
    </source>
</evidence>
<sequence length="114" mass="11736">MNRTSLFLLFVIFLLIPLASPAYSHLSSGVKPGCEAAAAQESVGGRDCGAAFPNDLHPAAADKPAVNLAAAKTTAPVGFDFVAGDESEAGRRWLLLASFAALVLLAARIAPSLK</sequence>
<feature type="transmembrane region" description="Helical" evidence="1">
    <location>
        <begin position="93"/>
        <end position="110"/>
    </location>
</feature>
<keyword evidence="1" id="KW-0812">Transmembrane</keyword>
<evidence type="ECO:0000313" key="3">
    <source>
        <dbReference type="Proteomes" id="UP001595555"/>
    </source>
</evidence>
<dbReference type="Proteomes" id="UP001595555">
    <property type="component" value="Unassembled WGS sequence"/>
</dbReference>
<dbReference type="RefSeq" id="WP_378118767.1">
    <property type="nucleotide sequence ID" value="NZ_JBHRTF010000004.1"/>
</dbReference>
<reference evidence="3" key="1">
    <citation type="journal article" date="2019" name="Int. J. Syst. Evol. Microbiol.">
        <title>The Global Catalogue of Microorganisms (GCM) 10K type strain sequencing project: providing services to taxonomists for standard genome sequencing and annotation.</title>
        <authorList>
            <consortium name="The Broad Institute Genomics Platform"/>
            <consortium name="The Broad Institute Genome Sequencing Center for Infectious Disease"/>
            <person name="Wu L."/>
            <person name="Ma J."/>
        </authorList>
    </citation>
    <scope>NUCLEOTIDE SEQUENCE [LARGE SCALE GENOMIC DNA]</scope>
    <source>
        <strain evidence="3">KCTC 52237</strain>
    </source>
</reference>
<keyword evidence="3" id="KW-1185">Reference proteome</keyword>
<keyword evidence="1" id="KW-0472">Membrane</keyword>
<dbReference type="EMBL" id="JBHRTF010000004">
    <property type="protein sequence ID" value="MFC3115956.1"/>
    <property type="molecule type" value="Genomic_DNA"/>
</dbReference>
<protein>
    <submittedName>
        <fullName evidence="2">Uncharacterized protein</fullName>
    </submittedName>
</protein>
<comment type="caution">
    <text evidence="2">The sequence shown here is derived from an EMBL/GenBank/DDBJ whole genome shotgun (WGS) entry which is preliminary data.</text>
</comment>
<keyword evidence="1" id="KW-1133">Transmembrane helix</keyword>
<name>A0ABV7FGU2_9GAMM</name>
<evidence type="ECO:0000313" key="2">
    <source>
        <dbReference type="EMBL" id="MFC3115956.1"/>
    </source>
</evidence>